<sequence>MNSLMTVQTLGPQLIALLGLPKHCVSFELRCAAGEIVTVKCEFYPEEAERFDMVLAAYEPVPRETHLVEVIGFDAWMRERTEAAHQAMIQHARRGGQRYGLPSAPT</sequence>
<keyword evidence="2" id="KW-1185">Reference proteome</keyword>
<reference evidence="1 2" key="1">
    <citation type="submission" date="2023-04" db="EMBL/GenBank/DDBJ databases">
        <title>Nanopore sequencing of Janthinobacterium from water.</title>
        <authorList>
            <person name="Ciuchcinski K."/>
            <person name="Rokowska A."/>
            <person name="Dziewit L."/>
        </authorList>
    </citation>
    <scope>NUCLEOTIDE SEQUENCE [LARGE SCALE GENOMIC DNA]</scope>
    <source>
        <strain evidence="1 2">DEMB2</strain>
    </source>
</reference>
<gene>
    <name evidence="1" type="ORF">P9875_17755</name>
</gene>
<evidence type="ECO:0000313" key="2">
    <source>
        <dbReference type="Proteomes" id="UP001219584"/>
    </source>
</evidence>
<evidence type="ECO:0000313" key="1">
    <source>
        <dbReference type="EMBL" id="WFR77569.1"/>
    </source>
</evidence>
<accession>A0ABY8HY71</accession>
<protein>
    <submittedName>
        <fullName evidence="1">Uncharacterized protein</fullName>
    </submittedName>
</protein>
<dbReference type="Proteomes" id="UP001219584">
    <property type="component" value="Chromosome"/>
</dbReference>
<name>A0ABY8HY71_9BURK</name>
<organism evidence="1 2">
    <name type="scientific">Janthinobacterium rivuli</name>
    <dbReference type="NCBI Taxonomy" id="2751478"/>
    <lineage>
        <taxon>Bacteria</taxon>
        <taxon>Pseudomonadati</taxon>
        <taxon>Pseudomonadota</taxon>
        <taxon>Betaproteobacteria</taxon>
        <taxon>Burkholderiales</taxon>
        <taxon>Oxalobacteraceae</taxon>
        <taxon>Janthinobacterium</taxon>
    </lineage>
</organism>
<dbReference type="EMBL" id="CP121464">
    <property type="protein sequence ID" value="WFR77569.1"/>
    <property type="molecule type" value="Genomic_DNA"/>
</dbReference>
<proteinExistence type="predicted"/>
<dbReference type="RefSeq" id="WP_099402204.1">
    <property type="nucleotide sequence ID" value="NZ_CP121464.1"/>
</dbReference>